<evidence type="ECO:0000313" key="2">
    <source>
        <dbReference type="EMBL" id="RRJ87384.1"/>
    </source>
</evidence>
<proteinExistence type="predicted"/>
<accession>A0A3P3VY17</accession>
<name>A0A3P3VY17_9FLAO</name>
<evidence type="ECO:0000256" key="1">
    <source>
        <dbReference type="SAM" id="Phobius"/>
    </source>
</evidence>
<keyword evidence="1" id="KW-1133">Transmembrane helix</keyword>
<dbReference type="AlphaFoldDB" id="A0A3P3VY17"/>
<comment type="caution">
    <text evidence="2">The sequence shown here is derived from an EMBL/GenBank/DDBJ whole genome shotgun (WGS) entry which is preliminary data.</text>
</comment>
<dbReference type="Proteomes" id="UP000275719">
    <property type="component" value="Unassembled WGS sequence"/>
</dbReference>
<keyword evidence="1" id="KW-0812">Transmembrane</keyword>
<keyword evidence="3" id="KW-1185">Reference proteome</keyword>
<sequence>MGFFNAKTTWANKEFILFKLCVASIYTIVGSYFHRFFENYYLPLFVLFGITMIWTVTLWLRKMKHKS</sequence>
<feature type="transmembrane region" description="Helical" evidence="1">
    <location>
        <begin position="16"/>
        <end position="34"/>
    </location>
</feature>
<protein>
    <submittedName>
        <fullName evidence="2">Uncharacterized protein</fullName>
    </submittedName>
</protein>
<organism evidence="2 3">
    <name type="scientific">Paenimyroides tangerinum</name>
    <dbReference type="NCBI Taxonomy" id="2488728"/>
    <lineage>
        <taxon>Bacteria</taxon>
        <taxon>Pseudomonadati</taxon>
        <taxon>Bacteroidota</taxon>
        <taxon>Flavobacteriia</taxon>
        <taxon>Flavobacteriales</taxon>
        <taxon>Flavobacteriaceae</taxon>
        <taxon>Paenimyroides</taxon>
    </lineage>
</organism>
<keyword evidence="1" id="KW-0472">Membrane</keyword>
<gene>
    <name evidence="2" type="ORF">EG240_15150</name>
</gene>
<reference evidence="2 3" key="1">
    <citation type="submission" date="2018-11" db="EMBL/GenBank/DDBJ databases">
        <title>Flavobacterium sp. nov., YIM 102701-2 draft genome.</title>
        <authorList>
            <person name="Li G."/>
            <person name="Jiang Y."/>
        </authorList>
    </citation>
    <scope>NUCLEOTIDE SEQUENCE [LARGE SCALE GENOMIC DNA]</scope>
    <source>
        <strain evidence="2 3">YIM 102701-2</strain>
    </source>
</reference>
<feature type="transmembrane region" description="Helical" evidence="1">
    <location>
        <begin position="40"/>
        <end position="60"/>
    </location>
</feature>
<evidence type="ECO:0000313" key="3">
    <source>
        <dbReference type="Proteomes" id="UP000275719"/>
    </source>
</evidence>
<dbReference type="EMBL" id="RQVQ01000055">
    <property type="protein sequence ID" value="RRJ87384.1"/>
    <property type="molecule type" value="Genomic_DNA"/>
</dbReference>